<dbReference type="AlphaFoldDB" id="S3CBK5"/>
<dbReference type="HOGENOM" id="CLU_012494_3_1_1"/>
<dbReference type="PANTHER" id="PTHR48081">
    <property type="entry name" value="AB HYDROLASE SUPERFAMILY PROTEIN C4A8.06C"/>
    <property type="match status" value="1"/>
</dbReference>
<dbReference type="InterPro" id="IPR013094">
    <property type="entry name" value="AB_hydrolase_3"/>
</dbReference>
<evidence type="ECO:0000256" key="2">
    <source>
        <dbReference type="SAM" id="MobiDB-lite"/>
    </source>
</evidence>
<dbReference type="STRING" id="1262450.S3CBK5"/>
<dbReference type="PANTHER" id="PTHR48081:SF8">
    <property type="entry name" value="ALPHA_BETA HYDROLASE FOLD-3 DOMAIN-CONTAINING PROTEIN-RELATED"/>
    <property type="match status" value="1"/>
</dbReference>
<organism evidence="4 5">
    <name type="scientific">Ophiostoma piceae (strain UAMH 11346)</name>
    <name type="common">Sap stain fungus</name>
    <dbReference type="NCBI Taxonomy" id="1262450"/>
    <lineage>
        <taxon>Eukaryota</taxon>
        <taxon>Fungi</taxon>
        <taxon>Dikarya</taxon>
        <taxon>Ascomycota</taxon>
        <taxon>Pezizomycotina</taxon>
        <taxon>Sordariomycetes</taxon>
        <taxon>Sordariomycetidae</taxon>
        <taxon>Ophiostomatales</taxon>
        <taxon>Ophiostomataceae</taxon>
        <taxon>Ophiostoma</taxon>
    </lineage>
</organism>
<dbReference type="eggNOG" id="KOG1515">
    <property type="taxonomic scope" value="Eukaryota"/>
</dbReference>
<proteinExistence type="predicted"/>
<dbReference type="Pfam" id="PF07859">
    <property type="entry name" value="Abhydrolase_3"/>
    <property type="match status" value="1"/>
</dbReference>
<keyword evidence="1 4" id="KW-0378">Hydrolase</keyword>
<dbReference type="OMA" id="VIALHYW"/>
<reference evidence="4 5" key="1">
    <citation type="journal article" date="2013" name="BMC Genomics">
        <title>The genome and transcriptome of the pine saprophyte Ophiostoma piceae, and a comparison with the bark beetle-associated pine pathogen Grosmannia clavigera.</title>
        <authorList>
            <person name="Haridas S."/>
            <person name="Wang Y."/>
            <person name="Lim L."/>
            <person name="Massoumi Alamouti S."/>
            <person name="Jackman S."/>
            <person name="Docking R."/>
            <person name="Robertson G."/>
            <person name="Birol I."/>
            <person name="Bohlmann J."/>
            <person name="Breuil C."/>
        </authorList>
    </citation>
    <scope>NUCLEOTIDE SEQUENCE [LARGE SCALE GENOMIC DNA]</scope>
    <source>
        <strain evidence="4 5">UAMH 11346</strain>
    </source>
</reference>
<feature type="domain" description="Alpha/beta hydrolase fold-3" evidence="3">
    <location>
        <begin position="99"/>
        <end position="304"/>
    </location>
</feature>
<dbReference type="VEuPathDB" id="FungiDB:F503_07112"/>
<protein>
    <submittedName>
        <fullName evidence="4">Alpha beta hydrolase fold protein</fullName>
    </submittedName>
</protein>
<feature type="region of interest" description="Disordered" evidence="2">
    <location>
        <begin position="307"/>
        <end position="327"/>
    </location>
</feature>
<gene>
    <name evidence="4" type="ORF">F503_07112</name>
</gene>
<keyword evidence="5" id="KW-1185">Reference proteome</keyword>
<accession>S3CBK5</accession>
<dbReference type="GO" id="GO:0016787">
    <property type="term" value="F:hydrolase activity"/>
    <property type="evidence" value="ECO:0007669"/>
    <property type="project" value="UniProtKB-KW"/>
</dbReference>
<dbReference type="SUPFAM" id="SSF53474">
    <property type="entry name" value="alpha/beta-Hydrolases"/>
    <property type="match status" value="1"/>
</dbReference>
<dbReference type="InterPro" id="IPR050300">
    <property type="entry name" value="GDXG_lipolytic_enzyme"/>
</dbReference>
<dbReference type="InterPro" id="IPR029058">
    <property type="entry name" value="AB_hydrolase_fold"/>
</dbReference>
<dbReference type="Gene3D" id="3.40.50.1820">
    <property type="entry name" value="alpha/beta hydrolase"/>
    <property type="match status" value="1"/>
</dbReference>
<feature type="compositionally biased region" description="Polar residues" evidence="2">
    <location>
        <begin position="13"/>
        <end position="23"/>
    </location>
</feature>
<sequence length="423" mass="46690">MAIVSRADRGESLTPQTPTTRATCETPPLSVKLTYSFQLYSLQASLSLPAWYKSWQEYFSPPPGGPDIVKKYGWGSSLPVRIFFPADHDKTSPKPLPTVFTIHGGGFCLGTNRDDDEYNRFLADSQKVLVVSLNYSKSPAAVFPRPVHDVEKLYLAVIADQSLPIARAGPDTSSRIAVLGFSAGGNLAMAMSQLPSIKGSPNAPSAAISVYGTLDFTRDSMVKLRNRFYKPALPLPQGARMDSLAGYATVYDWSYIPYGHDLKDPLLCPVFAPAEALPKHTYFIAAELDILGHESWRMAVRVGNEAKKRANKAKGTGSLSDARDVPDADSKLDRVRCVGKRASNKRKGYLEDLGGDEDRFGWEDVYADGSSVNWLCVPDVLHGFDHINVQNQWESEESKADAQLKTKAYVERVGKWLHNVVWK</sequence>
<evidence type="ECO:0000313" key="5">
    <source>
        <dbReference type="Proteomes" id="UP000016923"/>
    </source>
</evidence>
<evidence type="ECO:0000259" key="3">
    <source>
        <dbReference type="Pfam" id="PF07859"/>
    </source>
</evidence>
<dbReference type="OrthoDB" id="408631at2759"/>
<evidence type="ECO:0000256" key="1">
    <source>
        <dbReference type="ARBA" id="ARBA00022801"/>
    </source>
</evidence>
<evidence type="ECO:0000313" key="4">
    <source>
        <dbReference type="EMBL" id="EPE09336.1"/>
    </source>
</evidence>
<dbReference type="EMBL" id="KE148147">
    <property type="protein sequence ID" value="EPE09336.1"/>
    <property type="molecule type" value="Genomic_DNA"/>
</dbReference>
<feature type="region of interest" description="Disordered" evidence="2">
    <location>
        <begin position="1"/>
        <end position="25"/>
    </location>
</feature>
<feature type="compositionally biased region" description="Basic and acidic residues" evidence="2">
    <location>
        <begin position="1"/>
        <end position="11"/>
    </location>
</feature>
<name>S3CBK5_OPHP1</name>
<dbReference type="Proteomes" id="UP000016923">
    <property type="component" value="Unassembled WGS sequence"/>
</dbReference>